<sequence length="165" mass="18657">MQIYISTSLVVVQSYWVIIDTGSNLKWALCVLNYNFTYQMKSTLKPLQSSTYHNLRCTTSFWSTCDDNQLRCVKSSYGDGSVVEGTLALERFWFEVGTDGTIKLPTIAFGCVHKENCVDFENLVHPSLVGIRPGSLSLVSHNGFFINHKFAYSFPLHSKKNNVIE</sequence>
<dbReference type="Gramene" id="NC5G0310320.1">
    <property type="protein sequence ID" value="NC5G0310320.1:cds"/>
    <property type="gene ID" value="NC5G0310320"/>
</dbReference>
<dbReference type="InterPro" id="IPR033121">
    <property type="entry name" value="PEPTIDASE_A1"/>
</dbReference>
<dbReference type="InterPro" id="IPR051708">
    <property type="entry name" value="Plant_Aspart_Prot_A1"/>
</dbReference>
<evidence type="ECO:0000256" key="2">
    <source>
        <dbReference type="ARBA" id="ARBA00022670"/>
    </source>
</evidence>
<organism evidence="5">
    <name type="scientific">Nymphaea colorata</name>
    <name type="common">pocket water lily</name>
    <dbReference type="NCBI Taxonomy" id="210225"/>
    <lineage>
        <taxon>Eukaryota</taxon>
        <taxon>Viridiplantae</taxon>
        <taxon>Streptophyta</taxon>
        <taxon>Embryophyta</taxon>
        <taxon>Tracheophyta</taxon>
        <taxon>Spermatophyta</taxon>
        <taxon>Magnoliopsida</taxon>
        <taxon>Nymphaeales</taxon>
        <taxon>Nymphaeaceae</taxon>
        <taxon>Nymphaea</taxon>
    </lineage>
</organism>
<evidence type="ECO:0000256" key="3">
    <source>
        <dbReference type="ARBA" id="ARBA00022801"/>
    </source>
</evidence>
<dbReference type="Gene3D" id="2.40.70.10">
    <property type="entry name" value="Acid Proteases"/>
    <property type="match status" value="1"/>
</dbReference>
<protein>
    <recommendedName>
        <fullName evidence="4">Peptidase A1 domain-containing protein</fullName>
    </recommendedName>
</protein>
<name>A0A5K1DD38_9MAGN</name>
<keyword evidence="3" id="KW-0378">Hydrolase</keyword>
<dbReference type="SUPFAM" id="SSF50630">
    <property type="entry name" value="Acid proteases"/>
    <property type="match status" value="1"/>
</dbReference>
<dbReference type="AlphaFoldDB" id="A0A5K1DD38"/>
<dbReference type="GO" id="GO:0008233">
    <property type="term" value="F:peptidase activity"/>
    <property type="evidence" value="ECO:0007669"/>
    <property type="project" value="UniProtKB-KW"/>
</dbReference>
<dbReference type="PANTHER" id="PTHR47967:SF128">
    <property type="entry name" value="ASPARTIC PROTEINASE CDR1-LIKE"/>
    <property type="match status" value="1"/>
</dbReference>
<dbReference type="InterPro" id="IPR021109">
    <property type="entry name" value="Peptidase_aspartic_dom_sf"/>
</dbReference>
<accession>A0A5K1DD38</accession>
<gene>
    <name evidence="5" type="ORF">NYM_LOCUS20755</name>
</gene>
<evidence type="ECO:0000259" key="4">
    <source>
        <dbReference type="PROSITE" id="PS51767"/>
    </source>
</evidence>
<evidence type="ECO:0000256" key="1">
    <source>
        <dbReference type="ARBA" id="ARBA00007447"/>
    </source>
</evidence>
<dbReference type="InterPro" id="IPR032861">
    <property type="entry name" value="TAXi_N"/>
</dbReference>
<dbReference type="GO" id="GO:0006508">
    <property type="term" value="P:proteolysis"/>
    <property type="evidence" value="ECO:0007669"/>
    <property type="project" value="UniProtKB-KW"/>
</dbReference>
<dbReference type="PANTHER" id="PTHR47967">
    <property type="entry name" value="OS07G0603500 PROTEIN-RELATED"/>
    <property type="match status" value="1"/>
</dbReference>
<feature type="domain" description="Peptidase A1" evidence="4">
    <location>
        <begin position="1"/>
        <end position="165"/>
    </location>
</feature>
<comment type="similarity">
    <text evidence="1">Belongs to the peptidase A1 family.</text>
</comment>
<reference evidence="5" key="1">
    <citation type="submission" date="2019-09" db="EMBL/GenBank/DDBJ databases">
        <authorList>
            <person name="Zhang L."/>
        </authorList>
    </citation>
    <scope>NUCLEOTIDE SEQUENCE</scope>
</reference>
<evidence type="ECO:0000313" key="5">
    <source>
        <dbReference type="EMBL" id="VVW37718.1"/>
    </source>
</evidence>
<dbReference type="GO" id="GO:0005576">
    <property type="term" value="C:extracellular region"/>
    <property type="evidence" value="ECO:0007669"/>
    <property type="project" value="TreeGrafter"/>
</dbReference>
<dbReference type="Pfam" id="PF14543">
    <property type="entry name" value="TAXi_N"/>
    <property type="match status" value="1"/>
</dbReference>
<dbReference type="PROSITE" id="PS51767">
    <property type="entry name" value="PEPTIDASE_A1"/>
    <property type="match status" value="1"/>
</dbReference>
<dbReference type="EMBL" id="LR721783">
    <property type="protein sequence ID" value="VVW37718.1"/>
    <property type="molecule type" value="Genomic_DNA"/>
</dbReference>
<proteinExistence type="inferred from homology"/>
<keyword evidence="2" id="KW-0645">Protease</keyword>